<evidence type="ECO:0000313" key="1">
    <source>
        <dbReference type="EMBL" id="RAH39621.1"/>
    </source>
</evidence>
<sequence>MLMQRARSISSTTANPALGLGLLLWSVIQYNTTVLVVDILRPDGPATVQDLSNYQTSFLLQKQQTGLWVLWYLLLSMCCITLASEYEFLYELKLDEEQNQSNACFLRPMPTLSSIYTQSPVFPDILFCRASNKEAAQSASPSQMLMVGMVVSQDAVALRKERQGVSSILLTVEQWCLDPHRLRSLVILGVSAEMTGARGQPESIFTVEAHADELADQSPNQATSAKEPSTMSSQLLSNPAVDIEREQRPAVSLSTVEGIDRPDPRPNSIT</sequence>
<name>A0ACD1FRM4_9EURO</name>
<dbReference type="EMBL" id="KZ825445">
    <property type="protein sequence ID" value="RAH39621.1"/>
    <property type="molecule type" value="Genomic_DNA"/>
</dbReference>
<accession>A0ACD1FRM4</accession>
<dbReference type="Proteomes" id="UP000249057">
    <property type="component" value="Unassembled WGS sequence"/>
</dbReference>
<protein>
    <submittedName>
        <fullName evidence="1">Uncharacterized protein</fullName>
    </submittedName>
</protein>
<evidence type="ECO:0000313" key="2">
    <source>
        <dbReference type="Proteomes" id="UP000249057"/>
    </source>
</evidence>
<keyword evidence="2" id="KW-1185">Reference proteome</keyword>
<gene>
    <name evidence="1" type="ORF">BO95DRAFT_469563</name>
</gene>
<reference evidence="1" key="1">
    <citation type="submission" date="2018-02" db="EMBL/GenBank/DDBJ databases">
        <title>The genomes of Aspergillus section Nigri reveals drivers in fungal speciation.</title>
        <authorList>
            <consortium name="DOE Joint Genome Institute"/>
            <person name="Vesth T.C."/>
            <person name="Nybo J."/>
            <person name="Theobald S."/>
            <person name="Brandl J."/>
            <person name="Frisvad J.C."/>
            <person name="Nielsen K.F."/>
            <person name="Lyhne E.K."/>
            <person name="Kogle M.E."/>
            <person name="Kuo A."/>
            <person name="Riley R."/>
            <person name="Clum A."/>
            <person name="Nolan M."/>
            <person name="Lipzen A."/>
            <person name="Salamov A."/>
            <person name="Henrissat B."/>
            <person name="Wiebenga A."/>
            <person name="De vries R.P."/>
            <person name="Grigoriev I.V."/>
            <person name="Mortensen U.H."/>
            <person name="Andersen M.R."/>
            <person name="Baker S.E."/>
        </authorList>
    </citation>
    <scope>NUCLEOTIDE SEQUENCE</scope>
    <source>
        <strain evidence="1">CBS 621.78</strain>
    </source>
</reference>
<organism evidence="1 2">
    <name type="scientific">Aspergillus brunneoviolaceus CBS 621.78</name>
    <dbReference type="NCBI Taxonomy" id="1450534"/>
    <lineage>
        <taxon>Eukaryota</taxon>
        <taxon>Fungi</taxon>
        <taxon>Dikarya</taxon>
        <taxon>Ascomycota</taxon>
        <taxon>Pezizomycotina</taxon>
        <taxon>Eurotiomycetes</taxon>
        <taxon>Eurotiomycetidae</taxon>
        <taxon>Eurotiales</taxon>
        <taxon>Aspergillaceae</taxon>
        <taxon>Aspergillus</taxon>
        <taxon>Aspergillus subgen. Circumdati</taxon>
    </lineage>
</organism>
<proteinExistence type="predicted"/>